<evidence type="ECO:0000313" key="11">
    <source>
        <dbReference type="Proteomes" id="UP000704467"/>
    </source>
</evidence>
<evidence type="ECO:0000256" key="2">
    <source>
        <dbReference type="ARBA" id="ARBA00012726"/>
    </source>
</evidence>
<dbReference type="SUPFAM" id="SSF103365">
    <property type="entry name" value="Hypothetical protein PH1602"/>
    <property type="match status" value="1"/>
</dbReference>
<evidence type="ECO:0000256" key="9">
    <source>
        <dbReference type="ARBA" id="ARBA00047746"/>
    </source>
</evidence>
<dbReference type="InterPro" id="IPR036025">
    <property type="entry name" value="RtcB-like_sf"/>
</dbReference>
<dbReference type="Gene3D" id="3.90.1860.10">
    <property type="entry name" value="tRNA-splicing ligase RtcB"/>
    <property type="match status" value="1"/>
</dbReference>
<sequence>MIRRSASLALFFSCRDCAKRTRPDALPIGSHRKFSRPRRVGLCRKDQAYSSPYERFGEPVILPGSMGDSTWLLAGCGSVDFLESAAHGAGRKLSLQNRRRERIPVTTCVCLDRSIHKARLCEIGRYPWRNSCTPDEA</sequence>
<dbReference type="EC" id="6.5.1.8" evidence="2"/>
<keyword evidence="5" id="KW-0547">Nucleotide-binding</keyword>
<keyword evidence="8" id="KW-0464">Manganese</keyword>
<evidence type="ECO:0000256" key="5">
    <source>
        <dbReference type="ARBA" id="ARBA00022741"/>
    </source>
</evidence>
<keyword evidence="6" id="KW-0692">RNA repair</keyword>
<dbReference type="Proteomes" id="UP000704467">
    <property type="component" value="Unassembled WGS sequence"/>
</dbReference>
<reference evidence="10 11" key="1">
    <citation type="submission" date="2020-03" db="EMBL/GenBank/DDBJ databases">
        <title>Whole genome sequencing of clinical and environmental type strains of Ochrobactrum.</title>
        <authorList>
            <person name="Dharne M."/>
        </authorList>
    </citation>
    <scope>NUCLEOTIDE SEQUENCE [LARGE SCALE GENOMIC DNA]</scope>
    <source>
        <strain evidence="10 11">CIP 109452</strain>
    </source>
</reference>
<dbReference type="EMBL" id="JAAVLN010000003">
    <property type="protein sequence ID" value="NKC04969.1"/>
    <property type="molecule type" value="Genomic_DNA"/>
</dbReference>
<comment type="catalytic activity">
    <reaction evidence="9">
        <text>a 3'-end 3'-phospho-ribonucleotide-RNA + a 5'-end dephospho-ribonucleoside-RNA + GTP = a ribonucleotidyl-ribonucleotide-RNA + GMP + diphosphate</text>
        <dbReference type="Rhea" id="RHEA:68076"/>
        <dbReference type="Rhea" id="RHEA-COMP:10463"/>
        <dbReference type="Rhea" id="RHEA-COMP:13936"/>
        <dbReference type="Rhea" id="RHEA-COMP:17355"/>
        <dbReference type="ChEBI" id="CHEBI:33019"/>
        <dbReference type="ChEBI" id="CHEBI:37565"/>
        <dbReference type="ChEBI" id="CHEBI:58115"/>
        <dbReference type="ChEBI" id="CHEBI:83062"/>
        <dbReference type="ChEBI" id="CHEBI:138284"/>
        <dbReference type="ChEBI" id="CHEBI:173118"/>
        <dbReference type="EC" id="6.5.1.8"/>
    </reaction>
</comment>
<keyword evidence="3" id="KW-0436">Ligase</keyword>
<evidence type="ECO:0000256" key="4">
    <source>
        <dbReference type="ARBA" id="ARBA00022723"/>
    </source>
</evidence>
<keyword evidence="11" id="KW-1185">Reference proteome</keyword>
<comment type="caution">
    <text evidence="10">The sequence shown here is derived from an EMBL/GenBank/DDBJ whole genome shotgun (WGS) entry which is preliminary data.</text>
</comment>
<evidence type="ECO:0000256" key="7">
    <source>
        <dbReference type="ARBA" id="ARBA00023134"/>
    </source>
</evidence>
<dbReference type="InterPro" id="IPR001233">
    <property type="entry name" value="RtcB"/>
</dbReference>
<proteinExistence type="predicted"/>
<protein>
    <recommendedName>
        <fullName evidence="2">3'-phosphate/5'-hydroxy nucleic acid ligase</fullName>
        <ecNumber evidence="2">6.5.1.8</ecNumber>
    </recommendedName>
</protein>
<gene>
    <name evidence="10" type="ORF">HED55_22735</name>
</gene>
<evidence type="ECO:0000256" key="1">
    <source>
        <dbReference type="ARBA" id="ARBA00001936"/>
    </source>
</evidence>
<keyword evidence="7" id="KW-0342">GTP-binding</keyword>
<evidence type="ECO:0000313" key="10">
    <source>
        <dbReference type="EMBL" id="NKC04969.1"/>
    </source>
</evidence>
<evidence type="ECO:0000256" key="6">
    <source>
        <dbReference type="ARBA" id="ARBA00022800"/>
    </source>
</evidence>
<accession>A0ABX1DPW5</accession>
<keyword evidence="4" id="KW-0479">Metal-binding</keyword>
<comment type="cofactor">
    <cofactor evidence="1">
        <name>Mn(2+)</name>
        <dbReference type="ChEBI" id="CHEBI:29035"/>
    </cofactor>
</comment>
<evidence type="ECO:0000256" key="3">
    <source>
        <dbReference type="ARBA" id="ARBA00022598"/>
    </source>
</evidence>
<name>A0ABX1DPW5_9HYPH</name>
<dbReference type="Pfam" id="PF01139">
    <property type="entry name" value="RtcB"/>
    <property type="match status" value="1"/>
</dbReference>
<evidence type="ECO:0000256" key="8">
    <source>
        <dbReference type="ARBA" id="ARBA00023211"/>
    </source>
</evidence>
<organism evidence="10 11">
    <name type="scientific">Brucella haematophila</name>
    <dbReference type="NCBI Taxonomy" id="419474"/>
    <lineage>
        <taxon>Bacteria</taxon>
        <taxon>Pseudomonadati</taxon>
        <taxon>Pseudomonadota</taxon>
        <taxon>Alphaproteobacteria</taxon>
        <taxon>Hyphomicrobiales</taxon>
        <taxon>Brucellaceae</taxon>
        <taxon>Brucella/Ochrobactrum group</taxon>
        <taxon>Brucella</taxon>
    </lineage>
</organism>